<dbReference type="SUPFAM" id="SSF69593">
    <property type="entry name" value="Glycerol-3-phosphate (1)-acyltransferase"/>
    <property type="match status" value="1"/>
</dbReference>
<dbReference type="CDD" id="cd07983">
    <property type="entry name" value="LPLAT_DUF374-like"/>
    <property type="match status" value="1"/>
</dbReference>
<comment type="caution">
    <text evidence="2">The sequence shown here is derived from an EMBL/GenBank/DDBJ whole genome shotgun (WGS) entry which is preliminary data.</text>
</comment>
<name>A0A5R9J2G5_9PROT</name>
<dbReference type="OrthoDB" id="9810508at2"/>
<dbReference type="InterPro" id="IPR007172">
    <property type="entry name" value="DUF374"/>
</dbReference>
<organism evidence="2 3">
    <name type="scientific">Lichenicoccus roseus</name>
    <dbReference type="NCBI Taxonomy" id="2683649"/>
    <lineage>
        <taxon>Bacteria</taxon>
        <taxon>Pseudomonadati</taxon>
        <taxon>Pseudomonadota</taxon>
        <taxon>Alphaproteobacteria</taxon>
        <taxon>Acetobacterales</taxon>
        <taxon>Acetobacteraceae</taxon>
        <taxon>Lichenicoccus</taxon>
    </lineage>
</organism>
<dbReference type="RefSeq" id="WP_138326895.1">
    <property type="nucleotide sequence ID" value="NZ_VCDI01000005.1"/>
</dbReference>
<accession>A0A5R9J2G5</accession>
<dbReference type="Proteomes" id="UP000305654">
    <property type="component" value="Unassembled WGS sequence"/>
</dbReference>
<reference evidence="2 3" key="1">
    <citation type="submission" date="2019-05" db="EMBL/GenBank/DDBJ databases">
        <authorList>
            <person name="Pankratov T."/>
            <person name="Grouzdev D."/>
        </authorList>
    </citation>
    <scope>NUCLEOTIDE SEQUENCE [LARGE SCALE GENOMIC DNA]</scope>
    <source>
        <strain evidence="2 3">KEBCLARHB70R</strain>
    </source>
</reference>
<dbReference type="AlphaFoldDB" id="A0A5R9J2G5"/>
<evidence type="ECO:0000313" key="2">
    <source>
        <dbReference type="EMBL" id="TLU71825.1"/>
    </source>
</evidence>
<keyword evidence="3" id="KW-1185">Reference proteome</keyword>
<feature type="domain" description="DUF374" evidence="1">
    <location>
        <begin position="76"/>
        <end position="147"/>
    </location>
</feature>
<evidence type="ECO:0000259" key="1">
    <source>
        <dbReference type="Pfam" id="PF04028"/>
    </source>
</evidence>
<gene>
    <name evidence="2" type="ORF">FE263_15305</name>
</gene>
<evidence type="ECO:0000313" key="3">
    <source>
        <dbReference type="Proteomes" id="UP000305654"/>
    </source>
</evidence>
<proteinExistence type="predicted"/>
<dbReference type="EMBL" id="VCDI01000005">
    <property type="protein sequence ID" value="TLU71825.1"/>
    <property type="molecule type" value="Genomic_DNA"/>
</dbReference>
<dbReference type="Pfam" id="PF04028">
    <property type="entry name" value="DUF374"/>
    <property type="match status" value="1"/>
</dbReference>
<protein>
    <submittedName>
        <fullName evidence="2">DUF374 domain-containing protein</fullName>
    </submittedName>
</protein>
<sequence length="231" mass="25359">MLKRLLRNRLVQAASAWVIGLYLDLALRTTRWRLQVDDETWAVLTGRDGRTAVVVFWHEYLPMVTALWLRARRENPRLALHVMISRHRDGRLIADVIRRWGIATVTGSSARAGKSDKGGAAALRNLLGLLRSGAIVTITPDGPRGPRRVVQPGSARLAALAGVPVVPIAVSCRPSRRLDSWDRMMLPLPFGRGSIRCGRPIAVPRQGWEAASALIGPALDALDRDDPGPAR</sequence>